<evidence type="ECO:0000256" key="1">
    <source>
        <dbReference type="ARBA" id="ARBA00006484"/>
    </source>
</evidence>
<accession>A0A521CRQ6</accession>
<dbReference type="PRINTS" id="PR00081">
    <property type="entry name" value="GDHRDH"/>
</dbReference>
<dbReference type="Gene3D" id="3.40.50.720">
    <property type="entry name" value="NAD(P)-binding Rossmann-like Domain"/>
    <property type="match status" value="1"/>
</dbReference>
<dbReference type="FunFam" id="3.40.50.720:FF:000173">
    <property type="entry name" value="3-oxoacyl-[acyl-carrier protein] reductase"/>
    <property type="match status" value="1"/>
</dbReference>
<feature type="domain" description="Ketoreductase" evidence="3">
    <location>
        <begin position="12"/>
        <end position="200"/>
    </location>
</feature>
<evidence type="ECO:0000313" key="5">
    <source>
        <dbReference type="Proteomes" id="UP000319267"/>
    </source>
</evidence>
<name>A0A521CRQ6_9FLAO</name>
<dbReference type="Pfam" id="PF13561">
    <property type="entry name" value="adh_short_C2"/>
    <property type="match status" value="1"/>
</dbReference>
<gene>
    <name evidence="4" type="ORF">SAMN06265220_102577</name>
</gene>
<dbReference type="PANTHER" id="PTHR42879">
    <property type="entry name" value="3-OXOACYL-(ACYL-CARRIER-PROTEIN) REDUCTASE"/>
    <property type="match status" value="1"/>
</dbReference>
<dbReference type="SMART" id="SM00822">
    <property type="entry name" value="PKS_KR"/>
    <property type="match status" value="1"/>
</dbReference>
<dbReference type="NCBIfam" id="NF009466">
    <property type="entry name" value="PRK12826.1-2"/>
    <property type="match status" value="1"/>
</dbReference>
<dbReference type="InterPro" id="IPR002347">
    <property type="entry name" value="SDR_fam"/>
</dbReference>
<evidence type="ECO:0000256" key="2">
    <source>
        <dbReference type="ARBA" id="ARBA00023002"/>
    </source>
</evidence>
<keyword evidence="5" id="KW-1185">Reference proteome</keyword>
<dbReference type="InterPro" id="IPR057326">
    <property type="entry name" value="KR_dom"/>
</dbReference>
<comment type="similarity">
    <text evidence="1">Belongs to the short-chain dehydrogenases/reductases (SDR) family.</text>
</comment>
<dbReference type="SUPFAM" id="SSF51735">
    <property type="entry name" value="NAD(P)-binding Rossmann-fold domains"/>
    <property type="match status" value="1"/>
</dbReference>
<keyword evidence="2" id="KW-0560">Oxidoreductase</keyword>
<evidence type="ECO:0000313" key="4">
    <source>
        <dbReference type="EMBL" id="SMO62088.1"/>
    </source>
</evidence>
<sequence length="253" mass="27598">MTNKNKTYILMKCVLVTGGSRGIGSAICKKLAVESDYHILINYHSNKTAAEETLQEVQKLGATGEILGFDVSNFENVQNVLTAWQEANPEKLVEAIVNNAGITKDGLFMWMTPEDWNGVMNTSVNGFFNVTQFFIQKMLRNKYGRIVNMVSVSGVKGTAGQTNYSAAKGAIVAATKALAQEVAKRNITVNAVAPGFIRTDMTSQLDEKELLKLIPVNRFGEAEEVADLVSFLISKKASYITGEIININGGIYS</sequence>
<dbReference type="EMBL" id="FXTQ01000002">
    <property type="protein sequence ID" value="SMO62088.1"/>
    <property type="molecule type" value="Genomic_DNA"/>
</dbReference>
<reference evidence="4 5" key="1">
    <citation type="submission" date="2017-05" db="EMBL/GenBank/DDBJ databases">
        <authorList>
            <person name="Varghese N."/>
            <person name="Submissions S."/>
        </authorList>
    </citation>
    <scope>NUCLEOTIDE SEQUENCE [LARGE SCALE GENOMIC DNA]</scope>
    <source>
        <strain evidence="4 5">DSM 29982</strain>
    </source>
</reference>
<evidence type="ECO:0000259" key="3">
    <source>
        <dbReference type="SMART" id="SM00822"/>
    </source>
</evidence>
<proteinExistence type="inferred from homology"/>
<dbReference type="PRINTS" id="PR00080">
    <property type="entry name" value="SDRFAMILY"/>
</dbReference>
<dbReference type="InterPro" id="IPR050259">
    <property type="entry name" value="SDR"/>
</dbReference>
<dbReference type="PANTHER" id="PTHR42879:SF2">
    <property type="entry name" value="3-OXOACYL-[ACYL-CARRIER-PROTEIN] REDUCTASE FABG"/>
    <property type="match status" value="1"/>
</dbReference>
<dbReference type="NCBIfam" id="NF004200">
    <property type="entry name" value="PRK05653.1-5"/>
    <property type="match status" value="1"/>
</dbReference>
<organism evidence="4 5">
    <name type="scientific">Flavobacterium nitrogenifigens</name>
    <dbReference type="NCBI Taxonomy" id="1617283"/>
    <lineage>
        <taxon>Bacteria</taxon>
        <taxon>Pseudomonadati</taxon>
        <taxon>Bacteroidota</taxon>
        <taxon>Flavobacteriia</taxon>
        <taxon>Flavobacteriales</taxon>
        <taxon>Flavobacteriaceae</taxon>
        <taxon>Flavobacterium</taxon>
    </lineage>
</organism>
<dbReference type="AlphaFoldDB" id="A0A521CRQ6"/>
<protein>
    <submittedName>
        <fullName evidence="4">3-oxoacyl-[acyl-carrier protein] reductase</fullName>
    </submittedName>
</protein>
<dbReference type="InterPro" id="IPR036291">
    <property type="entry name" value="NAD(P)-bd_dom_sf"/>
</dbReference>
<dbReference type="GO" id="GO:0016491">
    <property type="term" value="F:oxidoreductase activity"/>
    <property type="evidence" value="ECO:0007669"/>
    <property type="project" value="UniProtKB-KW"/>
</dbReference>
<dbReference type="Proteomes" id="UP000319267">
    <property type="component" value="Unassembled WGS sequence"/>
</dbReference>